<dbReference type="OMA" id="KEEMIPP"/>
<evidence type="ECO:0000256" key="1">
    <source>
        <dbReference type="ARBA" id="ARBA00004123"/>
    </source>
</evidence>
<feature type="compositionally biased region" description="Basic residues" evidence="5">
    <location>
        <begin position="135"/>
        <end position="144"/>
    </location>
</feature>
<evidence type="ECO:0000256" key="4">
    <source>
        <dbReference type="SAM" id="Coils"/>
    </source>
</evidence>
<dbReference type="AlphaFoldDB" id="A0A336LMI7"/>
<feature type="coiled-coil region" evidence="4">
    <location>
        <begin position="618"/>
        <end position="645"/>
    </location>
</feature>
<feature type="domain" description="DIRP" evidence="6">
    <location>
        <begin position="222"/>
        <end position="327"/>
    </location>
</feature>
<organism evidence="8">
    <name type="scientific">Culicoides sonorensis</name>
    <name type="common">Biting midge</name>
    <dbReference type="NCBI Taxonomy" id="179676"/>
    <lineage>
        <taxon>Eukaryota</taxon>
        <taxon>Metazoa</taxon>
        <taxon>Ecdysozoa</taxon>
        <taxon>Arthropoda</taxon>
        <taxon>Hexapoda</taxon>
        <taxon>Insecta</taxon>
        <taxon>Pterygota</taxon>
        <taxon>Neoptera</taxon>
        <taxon>Endopterygota</taxon>
        <taxon>Diptera</taxon>
        <taxon>Nematocera</taxon>
        <taxon>Chironomoidea</taxon>
        <taxon>Ceratopogonidae</taxon>
        <taxon>Ceratopogoninae</taxon>
        <taxon>Culicoides</taxon>
        <taxon>Monoculicoides</taxon>
    </lineage>
</organism>
<proteinExistence type="inferred from homology"/>
<sequence>MSDSTKKSVGLRKSTRVAKVSKEAAEAKVNTENLKKRVKEDVESETSEEEVSDQDDANVDDDEPSFGPAALGLHRVGTALPKRKKATTPSQALNRRGIPARIKKKNPLFYDDNMVNDDKQIKNSPKKPTPVKVTPKGKVKKMVTAKRPVSLEGSTPTASAKKLKADEKPGPASTKKRVAKDDSLSDAIVIPVDKKLGQRIGLRLRNLLKLPKAHKFVSYEWFYSTIDKAILDGENDFELCMKEFYPTLVTRNLTRAEWNHIRKTMGKPRRCSQTFFDEERRELERRRQKIRLLQTRKAGDPSFVRDLPKEIPMPLTVGTKVTARLRTPQDGLFTGTVEAVDPLTNSYRIKFDRSGLPVQLIPDYEVAANDPPKTLPLSSITQNFRPRKDVQMYMISPMRKAGPLSSIGRNDPLLGGDSYPRLPKAKPVLTLPKDQINGRSVKLLETVVRAKKLLSVKQSKLSSLKKMNAEIEQAKAKNETLTEDLQKKYAYHVIGMEKLNRDITECLSKLQTYCNELTDDSKTLTMLAPSYMREKCKEMAVQMVEKNNTESLQDEHMLHLITNLTTVMWVTSYLNNNEQYGSIMSVLTSCLHESRTKLSSENGPLFDRNVETHVKQIKDGIFKKLQEMKEKKQNEEKANEAVVKS</sequence>
<dbReference type="InterPro" id="IPR033471">
    <property type="entry name" value="DIRP"/>
</dbReference>
<dbReference type="Pfam" id="PF06584">
    <property type="entry name" value="DIRP"/>
    <property type="match status" value="1"/>
</dbReference>
<dbReference type="EMBL" id="UFQT01000062">
    <property type="protein sequence ID" value="SSX19196.1"/>
    <property type="molecule type" value="Genomic_DNA"/>
</dbReference>
<feature type="compositionally biased region" description="Acidic residues" evidence="5">
    <location>
        <begin position="42"/>
        <end position="64"/>
    </location>
</feature>
<dbReference type="VEuPathDB" id="VectorBase:CSON012858"/>
<evidence type="ECO:0000256" key="5">
    <source>
        <dbReference type="SAM" id="MobiDB-lite"/>
    </source>
</evidence>
<evidence type="ECO:0000256" key="3">
    <source>
        <dbReference type="ARBA" id="ARBA00023242"/>
    </source>
</evidence>
<dbReference type="GO" id="GO:0017053">
    <property type="term" value="C:transcription repressor complex"/>
    <property type="evidence" value="ECO:0007669"/>
    <property type="project" value="InterPro"/>
</dbReference>
<evidence type="ECO:0000259" key="6">
    <source>
        <dbReference type="SMART" id="SM01135"/>
    </source>
</evidence>
<dbReference type="InterPro" id="IPR045831">
    <property type="entry name" value="LIN9_C"/>
</dbReference>
<comment type="similarity">
    <text evidence="2">Belongs to the lin-9 family.</text>
</comment>
<name>A0A336LMI7_CULSO</name>
<keyword evidence="3" id="KW-0539">Nucleus</keyword>
<keyword evidence="4" id="KW-0175">Coiled coil</keyword>
<dbReference type="EMBL" id="UFQS01000062">
    <property type="protein sequence ID" value="SSW98810.1"/>
    <property type="molecule type" value="Genomic_DNA"/>
</dbReference>
<dbReference type="SMART" id="SM01135">
    <property type="entry name" value="DIRP"/>
    <property type="match status" value="1"/>
</dbReference>
<dbReference type="GO" id="GO:0006357">
    <property type="term" value="P:regulation of transcription by RNA polymerase II"/>
    <property type="evidence" value="ECO:0007669"/>
    <property type="project" value="TreeGrafter"/>
</dbReference>
<dbReference type="GO" id="GO:0003677">
    <property type="term" value="F:DNA binding"/>
    <property type="evidence" value="ECO:0007669"/>
    <property type="project" value="TreeGrafter"/>
</dbReference>
<evidence type="ECO:0000256" key="2">
    <source>
        <dbReference type="ARBA" id="ARBA00006732"/>
    </source>
</evidence>
<dbReference type="PANTHER" id="PTHR21689:SF2">
    <property type="entry name" value="PROTEIN LIN-9 HOMOLOG"/>
    <property type="match status" value="1"/>
</dbReference>
<dbReference type="GO" id="GO:0005654">
    <property type="term" value="C:nucleoplasm"/>
    <property type="evidence" value="ECO:0007669"/>
    <property type="project" value="TreeGrafter"/>
</dbReference>
<comment type="subcellular location">
    <subcellularLocation>
        <location evidence="1">Nucleus</location>
    </subcellularLocation>
</comment>
<reference evidence="8" key="2">
    <citation type="submission" date="2018-07" db="EMBL/GenBank/DDBJ databases">
        <authorList>
            <person name="Quirk P.G."/>
            <person name="Krulwich T.A."/>
        </authorList>
    </citation>
    <scope>NUCLEOTIDE SEQUENCE</scope>
</reference>
<reference evidence="7" key="1">
    <citation type="submission" date="2018-04" db="EMBL/GenBank/DDBJ databases">
        <authorList>
            <person name="Go L.Y."/>
            <person name="Mitchell J.A."/>
        </authorList>
    </citation>
    <scope>NUCLEOTIDE SEQUENCE</scope>
    <source>
        <tissue evidence="7">Whole organism</tissue>
    </source>
</reference>
<protein>
    <submittedName>
        <fullName evidence="8">CSON012858 protein</fullName>
    </submittedName>
</protein>
<evidence type="ECO:0000313" key="7">
    <source>
        <dbReference type="EMBL" id="SSW98810.1"/>
    </source>
</evidence>
<feature type="coiled-coil region" evidence="4">
    <location>
        <begin position="457"/>
        <end position="516"/>
    </location>
</feature>
<evidence type="ECO:0000313" key="8">
    <source>
        <dbReference type="EMBL" id="SSX19196.1"/>
    </source>
</evidence>
<dbReference type="GO" id="GO:0006351">
    <property type="term" value="P:DNA-templated transcription"/>
    <property type="evidence" value="ECO:0007669"/>
    <property type="project" value="InterPro"/>
</dbReference>
<dbReference type="GO" id="GO:0051726">
    <property type="term" value="P:regulation of cell cycle"/>
    <property type="evidence" value="ECO:0007669"/>
    <property type="project" value="TreeGrafter"/>
</dbReference>
<gene>
    <name evidence="8" type="primary">CSON012858</name>
</gene>
<accession>A0A336LMI7</accession>
<feature type="region of interest" description="Disordered" evidence="5">
    <location>
        <begin position="1"/>
        <end position="178"/>
    </location>
</feature>
<dbReference type="InterPro" id="IPR010561">
    <property type="entry name" value="LIN-9/ALY1"/>
</dbReference>
<dbReference type="Pfam" id="PF19438">
    <property type="entry name" value="LIN9_C"/>
    <property type="match status" value="1"/>
</dbReference>
<dbReference type="PANTHER" id="PTHR21689">
    <property type="entry name" value="LIN-9"/>
    <property type="match status" value="1"/>
</dbReference>